<protein>
    <recommendedName>
        <fullName evidence="1">Retrotransposon Copia-like N-terminal domain-containing protein</fullName>
    </recommendedName>
</protein>
<evidence type="ECO:0000313" key="3">
    <source>
        <dbReference type="Proteomes" id="UP001152523"/>
    </source>
</evidence>
<name>A0AAV0F5W0_9ASTE</name>
<sequence length="157" mass="18760">MPSSEQNSQNYEFLNDPLYLSPSDQPNLILINTKLTDQNYIYWKREAYLALISKNKDGFVDGTVEKPDKKDKTYHQWIRCDIIVTSWLKNSIEQNIKDTVNYISSARDLWKELHESMKRKKNLLHLKNPLITWKKETHVRKALPLLMIYTILKWIHK</sequence>
<evidence type="ECO:0000313" key="2">
    <source>
        <dbReference type="EMBL" id="CAH9130864.1"/>
    </source>
</evidence>
<gene>
    <name evidence="2" type="ORF">CEPIT_LOCUS30964</name>
</gene>
<reference evidence="2" key="1">
    <citation type="submission" date="2022-07" db="EMBL/GenBank/DDBJ databases">
        <authorList>
            <person name="Macas J."/>
            <person name="Novak P."/>
            <person name="Neumann P."/>
        </authorList>
    </citation>
    <scope>NUCLEOTIDE SEQUENCE</scope>
</reference>
<comment type="caution">
    <text evidence="2">The sequence shown here is derived from an EMBL/GenBank/DDBJ whole genome shotgun (WGS) entry which is preliminary data.</text>
</comment>
<dbReference type="EMBL" id="CAMAPF010000963">
    <property type="protein sequence ID" value="CAH9130864.1"/>
    <property type="molecule type" value="Genomic_DNA"/>
</dbReference>
<dbReference type="PANTHER" id="PTHR37610:SF97">
    <property type="entry name" value="RETROTRANSPOSON GAG DOMAIN-CONTAINING PROTEIN"/>
    <property type="match status" value="1"/>
</dbReference>
<keyword evidence="3" id="KW-1185">Reference proteome</keyword>
<evidence type="ECO:0000259" key="1">
    <source>
        <dbReference type="Pfam" id="PF14244"/>
    </source>
</evidence>
<accession>A0AAV0F5W0</accession>
<dbReference type="AlphaFoldDB" id="A0AAV0F5W0"/>
<dbReference type="Proteomes" id="UP001152523">
    <property type="component" value="Unassembled WGS sequence"/>
</dbReference>
<proteinExistence type="predicted"/>
<dbReference type="Pfam" id="PF14244">
    <property type="entry name" value="Retrotran_gag_3"/>
    <property type="match status" value="1"/>
</dbReference>
<dbReference type="PANTHER" id="PTHR37610">
    <property type="entry name" value="CCHC-TYPE DOMAIN-CONTAINING PROTEIN"/>
    <property type="match status" value="1"/>
</dbReference>
<feature type="domain" description="Retrotransposon Copia-like N-terminal" evidence="1">
    <location>
        <begin position="22"/>
        <end position="68"/>
    </location>
</feature>
<dbReference type="InterPro" id="IPR029472">
    <property type="entry name" value="Copia-like_N"/>
</dbReference>
<organism evidence="2 3">
    <name type="scientific">Cuscuta epithymum</name>
    <dbReference type="NCBI Taxonomy" id="186058"/>
    <lineage>
        <taxon>Eukaryota</taxon>
        <taxon>Viridiplantae</taxon>
        <taxon>Streptophyta</taxon>
        <taxon>Embryophyta</taxon>
        <taxon>Tracheophyta</taxon>
        <taxon>Spermatophyta</taxon>
        <taxon>Magnoliopsida</taxon>
        <taxon>eudicotyledons</taxon>
        <taxon>Gunneridae</taxon>
        <taxon>Pentapetalae</taxon>
        <taxon>asterids</taxon>
        <taxon>lamiids</taxon>
        <taxon>Solanales</taxon>
        <taxon>Convolvulaceae</taxon>
        <taxon>Cuscuteae</taxon>
        <taxon>Cuscuta</taxon>
        <taxon>Cuscuta subgen. Cuscuta</taxon>
    </lineage>
</organism>